<dbReference type="Proteomes" id="UP000325218">
    <property type="component" value="Unassembled WGS sequence"/>
</dbReference>
<evidence type="ECO:0000313" key="2">
    <source>
        <dbReference type="EMBL" id="TYA12166.1"/>
    </source>
</evidence>
<proteinExistence type="predicted"/>
<dbReference type="OrthoDB" id="2679428at2"/>
<keyword evidence="3" id="KW-1185">Reference proteome</keyword>
<feature type="transmembrane region" description="Helical" evidence="1">
    <location>
        <begin position="30"/>
        <end position="55"/>
    </location>
</feature>
<feature type="transmembrane region" description="Helical" evidence="1">
    <location>
        <begin position="67"/>
        <end position="88"/>
    </location>
</feature>
<keyword evidence="1" id="KW-0812">Transmembrane</keyword>
<sequence length="126" mass="14485">MRFYPFCGFLLWLAATLLFRYWGGELIQPGTILIWLSFGLIVPGIPWLMLALFRFRGTAPQDRPKAALLVAVPGMLLDLLTLSFHRFVFPGISDANFHLFFVWLMWAYALILLAGLYYSRRTAKPV</sequence>
<organism evidence="2 3">
    <name type="scientific">Paenibacillus faecis</name>
    <dbReference type="NCBI Taxonomy" id="862114"/>
    <lineage>
        <taxon>Bacteria</taxon>
        <taxon>Bacillati</taxon>
        <taxon>Bacillota</taxon>
        <taxon>Bacilli</taxon>
        <taxon>Bacillales</taxon>
        <taxon>Paenibacillaceae</taxon>
        <taxon>Paenibacillus</taxon>
    </lineage>
</organism>
<dbReference type="EMBL" id="VSDO01000003">
    <property type="protein sequence ID" value="TYA12166.1"/>
    <property type="molecule type" value="Genomic_DNA"/>
</dbReference>
<keyword evidence="1" id="KW-0472">Membrane</keyword>
<gene>
    <name evidence="2" type="ORF">FRY98_15735</name>
</gene>
<evidence type="ECO:0008006" key="4">
    <source>
        <dbReference type="Google" id="ProtNLM"/>
    </source>
</evidence>
<dbReference type="RefSeq" id="WP_148453620.1">
    <property type="nucleotide sequence ID" value="NZ_VSDO01000003.1"/>
</dbReference>
<feature type="transmembrane region" description="Helical" evidence="1">
    <location>
        <begin position="100"/>
        <end position="118"/>
    </location>
</feature>
<keyword evidence="1" id="KW-1133">Transmembrane helix</keyword>
<accession>A0A5D0CQD3</accession>
<dbReference type="Pfam" id="PF17329">
    <property type="entry name" value="DUF5367"/>
    <property type="match status" value="1"/>
</dbReference>
<comment type="caution">
    <text evidence="2">The sequence shown here is derived from an EMBL/GenBank/DDBJ whole genome shotgun (WGS) entry which is preliminary data.</text>
</comment>
<evidence type="ECO:0000313" key="3">
    <source>
        <dbReference type="Proteomes" id="UP000325218"/>
    </source>
</evidence>
<dbReference type="InterPro" id="IPR020509">
    <property type="entry name" value="Uncharacterised_YnzE"/>
</dbReference>
<dbReference type="AlphaFoldDB" id="A0A5D0CQD3"/>
<protein>
    <recommendedName>
        <fullName evidence="4">DUF5367 domain-containing protein</fullName>
    </recommendedName>
</protein>
<name>A0A5D0CQD3_9BACL</name>
<reference evidence="2 3" key="1">
    <citation type="submission" date="2019-08" db="EMBL/GenBank/DDBJ databases">
        <title>Genome sequencing of Paenibacillus faecis DSM 23593(T).</title>
        <authorList>
            <person name="Kook J.-K."/>
            <person name="Park S.-N."/>
            <person name="Lim Y.K."/>
        </authorList>
    </citation>
    <scope>NUCLEOTIDE SEQUENCE [LARGE SCALE GENOMIC DNA]</scope>
    <source>
        <strain evidence="2 3">DSM 23593</strain>
    </source>
</reference>
<evidence type="ECO:0000256" key="1">
    <source>
        <dbReference type="SAM" id="Phobius"/>
    </source>
</evidence>